<dbReference type="EMBL" id="JBHRYH010000045">
    <property type="protein sequence ID" value="MFC3627488.1"/>
    <property type="molecule type" value="Genomic_DNA"/>
</dbReference>
<comment type="caution">
    <text evidence="6">The sequence shown here is derived from an EMBL/GenBank/DDBJ whole genome shotgun (WGS) entry which is preliminary data.</text>
</comment>
<proteinExistence type="inferred from homology"/>
<reference evidence="7" key="1">
    <citation type="journal article" date="2019" name="Int. J. Syst. Evol. Microbiol.">
        <title>The Global Catalogue of Microorganisms (GCM) 10K type strain sequencing project: providing services to taxonomists for standard genome sequencing and annotation.</title>
        <authorList>
            <consortium name="The Broad Institute Genomics Platform"/>
            <consortium name="The Broad Institute Genome Sequencing Center for Infectious Disease"/>
            <person name="Wu L."/>
            <person name="Ma J."/>
        </authorList>
    </citation>
    <scope>NUCLEOTIDE SEQUENCE [LARGE SCALE GENOMIC DNA]</scope>
    <source>
        <strain evidence="7">KCTC 42195</strain>
    </source>
</reference>
<evidence type="ECO:0000256" key="3">
    <source>
        <dbReference type="ARBA" id="ARBA00022643"/>
    </source>
</evidence>
<comment type="similarity">
    <text evidence="4">Belongs to the flavoredoxin family.</text>
</comment>
<keyword evidence="7" id="KW-1185">Reference proteome</keyword>
<dbReference type="InterPro" id="IPR012349">
    <property type="entry name" value="Split_barrel_FMN-bd"/>
</dbReference>
<dbReference type="InterPro" id="IPR002563">
    <property type="entry name" value="Flavin_Rdtase-like_dom"/>
</dbReference>
<protein>
    <submittedName>
        <fullName evidence="6">Flavin reductase family protein</fullName>
        <ecNumber evidence="6">1.5.1.-</ecNumber>
    </submittedName>
</protein>
<gene>
    <name evidence="6" type="ORF">ACFOKJ_15320</name>
</gene>
<evidence type="ECO:0000256" key="4">
    <source>
        <dbReference type="ARBA" id="ARBA00038054"/>
    </source>
</evidence>
<evidence type="ECO:0000313" key="6">
    <source>
        <dbReference type="EMBL" id="MFC3627488.1"/>
    </source>
</evidence>
<evidence type="ECO:0000256" key="2">
    <source>
        <dbReference type="ARBA" id="ARBA00022630"/>
    </source>
</evidence>
<dbReference type="PANTHER" id="PTHR33798">
    <property type="entry name" value="FLAVOPROTEIN OXYGENASE"/>
    <property type="match status" value="1"/>
</dbReference>
<dbReference type="Proteomes" id="UP001595636">
    <property type="component" value="Unassembled WGS sequence"/>
</dbReference>
<accession>A0ABV7TXI8</accession>
<dbReference type="SMART" id="SM00903">
    <property type="entry name" value="Flavin_Reduct"/>
    <property type="match status" value="1"/>
</dbReference>
<keyword evidence="6" id="KW-0560">Oxidoreductase</keyword>
<evidence type="ECO:0000256" key="1">
    <source>
        <dbReference type="ARBA" id="ARBA00001917"/>
    </source>
</evidence>
<dbReference type="RefSeq" id="WP_390281179.1">
    <property type="nucleotide sequence ID" value="NZ_JBHRYH010000045.1"/>
</dbReference>
<dbReference type="SUPFAM" id="SSF50475">
    <property type="entry name" value="FMN-binding split barrel"/>
    <property type="match status" value="1"/>
</dbReference>
<evidence type="ECO:0000259" key="5">
    <source>
        <dbReference type="SMART" id="SM00903"/>
    </source>
</evidence>
<dbReference type="EC" id="1.5.1.-" evidence="6"/>
<dbReference type="GO" id="GO:0016491">
    <property type="term" value="F:oxidoreductase activity"/>
    <property type="evidence" value="ECO:0007669"/>
    <property type="project" value="UniProtKB-KW"/>
</dbReference>
<name>A0ABV7TXI8_9NEIS</name>
<organism evidence="6 7">
    <name type="scientific">Vogesella amnigena</name>
    <dbReference type="NCBI Taxonomy" id="1507449"/>
    <lineage>
        <taxon>Bacteria</taxon>
        <taxon>Pseudomonadati</taxon>
        <taxon>Pseudomonadota</taxon>
        <taxon>Betaproteobacteria</taxon>
        <taxon>Neisseriales</taxon>
        <taxon>Chromobacteriaceae</taxon>
        <taxon>Vogesella</taxon>
    </lineage>
</organism>
<evidence type="ECO:0000313" key="7">
    <source>
        <dbReference type="Proteomes" id="UP001595636"/>
    </source>
</evidence>
<feature type="domain" description="Flavin reductase like" evidence="5">
    <location>
        <begin position="5"/>
        <end position="159"/>
    </location>
</feature>
<comment type="cofactor">
    <cofactor evidence="1">
        <name>FMN</name>
        <dbReference type="ChEBI" id="CHEBI:58210"/>
    </cofactor>
</comment>
<dbReference type="Gene3D" id="2.30.110.10">
    <property type="entry name" value="Electron Transport, Fmn-binding Protein, Chain A"/>
    <property type="match status" value="1"/>
</dbReference>
<dbReference type="Pfam" id="PF01613">
    <property type="entry name" value="Flavin_Reduct"/>
    <property type="match status" value="1"/>
</dbReference>
<keyword evidence="2" id="KW-0285">Flavoprotein</keyword>
<sequence length="186" mass="19057">MLTSLITPRPIAWISTSGPDGATNLAPYSFFTVASLAPPVLLVSQVNPCHGGDKDTLRNLAANGECVVNMVSHDLAGAMNASCAPLPYGSSEFAAAGLAACSSQWVAAPGVAAASARIECRLRDIQRIGDGPMGGSLLLLDVVGISVADALLQDGVVDAALLDTIGKLGGDGYCSTRQQFDMARPR</sequence>
<dbReference type="PANTHER" id="PTHR33798:SF5">
    <property type="entry name" value="FLAVIN REDUCTASE LIKE DOMAIN-CONTAINING PROTEIN"/>
    <property type="match status" value="1"/>
</dbReference>
<keyword evidence="3" id="KW-0288">FMN</keyword>